<dbReference type="OrthoDB" id="7777654at2759"/>
<feature type="non-terminal residue" evidence="1">
    <location>
        <position position="51"/>
    </location>
</feature>
<protein>
    <submittedName>
        <fullName evidence="3">Amine oxidase domain-containing protein</fullName>
    </submittedName>
</protein>
<dbReference type="Proteomes" id="UP001152797">
    <property type="component" value="Unassembled WGS sequence"/>
</dbReference>
<dbReference type="EMBL" id="CAMXCT020003134">
    <property type="protein sequence ID" value="CAL1156010.1"/>
    <property type="molecule type" value="Genomic_DNA"/>
</dbReference>
<dbReference type="EMBL" id="CAMXCT030003134">
    <property type="protein sequence ID" value="CAL4789947.1"/>
    <property type="molecule type" value="Genomic_DNA"/>
</dbReference>
<reference evidence="1" key="1">
    <citation type="submission" date="2022-10" db="EMBL/GenBank/DDBJ databases">
        <authorList>
            <person name="Chen Y."/>
            <person name="Dougan E. K."/>
            <person name="Chan C."/>
            <person name="Rhodes N."/>
            <person name="Thang M."/>
        </authorList>
    </citation>
    <scope>NUCLEOTIDE SEQUENCE</scope>
</reference>
<evidence type="ECO:0000313" key="1">
    <source>
        <dbReference type="EMBL" id="CAI4002635.1"/>
    </source>
</evidence>
<feature type="non-terminal residue" evidence="1">
    <location>
        <position position="1"/>
    </location>
</feature>
<evidence type="ECO:0000313" key="3">
    <source>
        <dbReference type="EMBL" id="CAL4789947.1"/>
    </source>
</evidence>
<keyword evidence="4" id="KW-1185">Reference proteome</keyword>
<sequence length="51" mass="6286">ESWDRWKNLDRRSEEYKAGLNGPSEVLKEQRAEYLWKQLERPIPDIRQRSK</sequence>
<dbReference type="AlphaFoldDB" id="A0A9P1G9I1"/>
<organism evidence="1">
    <name type="scientific">Cladocopium goreaui</name>
    <dbReference type="NCBI Taxonomy" id="2562237"/>
    <lineage>
        <taxon>Eukaryota</taxon>
        <taxon>Sar</taxon>
        <taxon>Alveolata</taxon>
        <taxon>Dinophyceae</taxon>
        <taxon>Suessiales</taxon>
        <taxon>Symbiodiniaceae</taxon>
        <taxon>Cladocopium</taxon>
    </lineage>
</organism>
<reference evidence="2" key="2">
    <citation type="submission" date="2024-04" db="EMBL/GenBank/DDBJ databases">
        <authorList>
            <person name="Chen Y."/>
            <person name="Shah S."/>
            <person name="Dougan E. K."/>
            <person name="Thang M."/>
            <person name="Chan C."/>
        </authorList>
    </citation>
    <scope>NUCLEOTIDE SEQUENCE [LARGE SCALE GENOMIC DNA]</scope>
</reference>
<dbReference type="EMBL" id="CAMXCT010003134">
    <property type="protein sequence ID" value="CAI4002635.1"/>
    <property type="molecule type" value="Genomic_DNA"/>
</dbReference>
<evidence type="ECO:0000313" key="2">
    <source>
        <dbReference type="EMBL" id="CAL1156010.1"/>
    </source>
</evidence>
<proteinExistence type="predicted"/>
<comment type="caution">
    <text evidence="1">The sequence shown here is derived from an EMBL/GenBank/DDBJ whole genome shotgun (WGS) entry which is preliminary data.</text>
</comment>
<gene>
    <name evidence="1" type="ORF">C1SCF055_LOCUS28575</name>
</gene>
<accession>A0A9P1G9I1</accession>
<evidence type="ECO:0000313" key="4">
    <source>
        <dbReference type="Proteomes" id="UP001152797"/>
    </source>
</evidence>
<name>A0A9P1G9I1_9DINO</name>